<comment type="similarity">
    <text evidence="5">Belongs to the archaeal Rpo11/eukaryotic RPB11/RPC19 RNA polymerase subunit family.</text>
</comment>
<dbReference type="PROSITE" id="PS01154">
    <property type="entry name" value="RNA_POL_L_13KD"/>
    <property type="match status" value="1"/>
</dbReference>
<feature type="domain" description="DNA-directed RNA polymerase RBP11-like dimerisation" evidence="6">
    <location>
        <begin position="31"/>
        <end position="103"/>
    </location>
</feature>
<dbReference type="GO" id="GO:0005665">
    <property type="term" value="C:RNA polymerase II, core complex"/>
    <property type="evidence" value="ECO:0007669"/>
    <property type="project" value="InterPro"/>
</dbReference>
<dbReference type="CDD" id="cd06926">
    <property type="entry name" value="RNAP_II_RPB11"/>
    <property type="match status" value="1"/>
</dbReference>
<dbReference type="SUPFAM" id="SSF55257">
    <property type="entry name" value="RBP11-like subunits of RNA polymerase"/>
    <property type="match status" value="1"/>
</dbReference>
<dbReference type="InterPro" id="IPR037685">
    <property type="entry name" value="RBP11"/>
</dbReference>
<keyword evidence="2" id="KW-0240">DNA-directed RNA polymerase</keyword>
<evidence type="ECO:0000256" key="4">
    <source>
        <dbReference type="ARBA" id="ARBA00023242"/>
    </source>
</evidence>
<dbReference type="FunFam" id="3.30.1360.10:FF:000003">
    <property type="entry name" value="DNA-directed RNA polymerase II subunit RPB11"/>
    <property type="match status" value="1"/>
</dbReference>
<dbReference type="PANTHER" id="PTHR13946:SF16">
    <property type="entry name" value="DNA-DIRECTED RNA POLYMERASE II SUBUNIT RPB11"/>
    <property type="match status" value="1"/>
</dbReference>
<protein>
    <recommendedName>
        <fullName evidence="6">DNA-directed RNA polymerase RBP11-like dimerisation domain-containing protein</fullName>
    </recommendedName>
</protein>
<dbReference type="GO" id="GO:0003677">
    <property type="term" value="F:DNA binding"/>
    <property type="evidence" value="ECO:0007669"/>
    <property type="project" value="InterPro"/>
</dbReference>
<sequence length="133" mass="14816">MNAPDRFDAFLLGDGEKKVTEEPDTRIPSSSIFTFNKEDHTLGNLLRSQLLKSPHVTFAGYKVPHPLVNEFILRIQTDGSLTPKAALMQSCKELVSDLSILSREFTKEWELRKMVGDGAKADDKGDKGKGPVR</sequence>
<dbReference type="HAMAP" id="MF_00261">
    <property type="entry name" value="RNApol_arch_Rpo11"/>
    <property type="match status" value="1"/>
</dbReference>
<gene>
    <name evidence="7" type="ORF">JMJ35_000751</name>
</gene>
<accession>A0AA39V4P7</accession>
<proteinExistence type="inferred from homology"/>
<dbReference type="GO" id="GO:0003899">
    <property type="term" value="F:DNA-directed RNA polymerase activity"/>
    <property type="evidence" value="ECO:0007669"/>
    <property type="project" value="InterPro"/>
</dbReference>
<comment type="caution">
    <text evidence="7">The sequence shown here is derived from an EMBL/GenBank/DDBJ whole genome shotgun (WGS) entry which is preliminary data.</text>
</comment>
<dbReference type="EMBL" id="JAFEKC020000002">
    <property type="protein sequence ID" value="KAK0516148.1"/>
    <property type="molecule type" value="Genomic_DNA"/>
</dbReference>
<dbReference type="InterPro" id="IPR036603">
    <property type="entry name" value="RBP11-like"/>
</dbReference>
<keyword evidence="4" id="KW-0539">Nucleus</keyword>
<dbReference type="PANTHER" id="PTHR13946">
    <property type="entry name" value="DNA-DIRECTED RNA POLYMERASE I,II,III"/>
    <property type="match status" value="1"/>
</dbReference>
<evidence type="ECO:0000256" key="1">
    <source>
        <dbReference type="ARBA" id="ARBA00004123"/>
    </source>
</evidence>
<dbReference type="InterPro" id="IPR008193">
    <property type="entry name" value="RNA_pol_Rpb11_13-16kDa_CS"/>
</dbReference>
<evidence type="ECO:0000259" key="6">
    <source>
        <dbReference type="Pfam" id="PF13656"/>
    </source>
</evidence>
<evidence type="ECO:0000256" key="2">
    <source>
        <dbReference type="ARBA" id="ARBA00022478"/>
    </source>
</evidence>
<dbReference type="Pfam" id="PF13656">
    <property type="entry name" value="RNA_pol_L_2"/>
    <property type="match status" value="1"/>
</dbReference>
<dbReference type="Gene3D" id="3.30.1360.10">
    <property type="entry name" value="RNA polymerase, RBP11-like subunit"/>
    <property type="match status" value="1"/>
</dbReference>
<dbReference type="GO" id="GO:0046983">
    <property type="term" value="F:protein dimerization activity"/>
    <property type="evidence" value="ECO:0007669"/>
    <property type="project" value="InterPro"/>
</dbReference>
<evidence type="ECO:0000313" key="8">
    <source>
        <dbReference type="Proteomes" id="UP001166286"/>
    </source>
</evidence>
<dbReference type="InterPro" id="IPR022905">
    <property type="entry name" value="Rpo11-like"/>
</dbReference>
<dbReference type="Proteomes" id="UP001166286">
    <property type="component" value="Unassembled WGS sequence"/>
</dbReference>
<evidence type="ECO:0000256" key="5">
    <source>
        <dbReference type="ARBA" id="ARBA00025751"/>
    </source>
</evidence>
<keyword evidence="8" id="KW-1185">Reference proteome</keyword>
<evidence type="ECO:0000313" key="7">
    <source>
        <dbReference type="EMBL" id="KAK0516148.1"/>
    </source>
</evidence>
<name>A0AA39V4P7_9LECA</name>
<organism evidence="7 8">
    <name type="scientific">Cladonia borealis</name>
    <dbReference type="NCBI Taxonomy" id="184061"/>
    <lineage>
        <taxon>Eukaryota</taxon>
        <taxon>Fungi</taxon>
        <taxon>Dikarya</taxon>
        <taxon>Ascomycota</taxon>
        <taxon>Pezizomycotina</taxon>
        <taxon>Lecanoromycetes</taxon>
        <taxon>OSLEUM clade</taxon>
        <taxon>Lecanoromycetidae</taxon>
        <taxon>Lecanorales</taxon>
        <taxon>Lecanorineae</taxon>
        <taxon>Cladoniaceae</taxon>
        <taxon>Cladonia</taxon>
    </lineage>
</organism>
<comment type="subcellular location">
    <subcellularLocation>
        <location evidence="1">Nucleus</location>
    </subcellularLocation>
</comment>
<dbReference type="InterPro" id="IPR009025">
    <property type="entry name" value="RBP11-like_dimer"/>
</dbReference>
<evidence type="ECO:0000256" key="3">
    <source>
        <dbReference type="ARBA" id="ARBA00023163"/>
    </source>
</evidence>
<dbReference type="AlphaFoldDB" id="A0AA39V4P7"/>
<reference evidence="7" key="1">
    <citation type="submission" date="2023-03" db="EMBL/GenBank/DDBJ databases">
        <title>Complete genome of Cladonia borealis.</title>
        <authorList>
            <person name="Park H."/>
        </authorList>
    </citation>
    <scope>NUCLEOTIDE SEQUENCE</scope>
    <source>
        <strain evidence="7">ANT050790</strain>
    </source>
</reference>
<dbReference type="GO" id="GO:0006366">
    <property type="term" value="P:transcription by RNA polymerase II"/>
    <property type="evidence" value="ECO:0007669"/>
    <property type="project" value="InterPro"/>
</dbReference>
<keyword evidence="3" id="KW-0804">Transcription</keyword>